<keyword evidence="3" id="KW-1185">Reference proteome</keyword>
<gene>
    <name evidence="2" type="ORF">J1N35_041025</name>
</gene>
<protein>
    <submittedName>
        <fullName evidence="2">Uncharacterized protein</fullName>
    </submittedName>
</protein>
<accession>A0A9D3ZIX4</accession>
<dbReference type="Proteomes" id="UP000828251">
    <property type="component" value="Unassembled WGS sequence"/>
</dbReference>
<evidence type="ECO:0000313" key="3">
    <source>
        <dbReference type="Proteomes" id="UP000828251"/>
    </source>
</evidence>
<sequence length="336" mass="37150">MGFSPNGYRRGNNREVAEAVGAKLEKQTWPYVAKDDLGLILTGCKEEPRNFFCSFYRMRLCLWISTVLSCKESGANINLITAPTDPVIIGGARTTHDSKSGLEETTSLSREINEAMDLRASLKDMRKKRRTDLRPVNLVISSKEEADSGRLEHHHKRRTNYAGPSAMIAITPTSPLVSSPFMAHESSLITAHGSSLPSTHPYIPSSLPPVEGSLAEEDETTKRHMCIAESSSGAKKTPLSMLTSSLQVLLVDATMVNEVVAKKERKEALDVDMQKMAEEHKATVNQIIEEHKAAMARLEQKQIEALKEFKKETLENLGNLAQELKSNVLFTNLSCG</sequence>
<name>A0A9D3ZIX4_9ROSI</name>
<proteinExistence type="predicted"/>
<comment type="caution">
    <text evidence="2">The sequence shown here is derived from an EMBL/GenBank/DDBJ whole genome shotgun (WGS) entry which is preliminary data.</text>
</comment>
<feature type="coiled-coil region" evidence="1">
    <location>
        <begin position="281"/>
        <end position="327"/>
    </location>
</feature>
<dbReference type="AlphaFoldDB" id="A0A9D3ZIX4"/>
<dbReference type="OrthoDB" id="10627649at2759"/>
<reference evidence="2 3" key="1">
    <citation type="journal article" date="2021" name="Plant Biotechnol. J.">
        <title>Multi-omics assisted identification of the key and species-specific regulatory components of drought-tolerant mechanisms in Gossypium stocksii.</title>
        <authorList>
            <person name="Yu D."/>
            <person name="Ke L."/>
            <person name="Zhang D."/>
            <person name="Wu Y."/>
            <person name="Sun Y."/>
            <person name="Mei J."/>
            <person name="Sun J."/>
            <person name="Sun Y."/>
        </authorList>
    </citation>
    <scope>NUCLEOTIDE SEQUENCE [LARGE SCALE GENOMIC DNA]</scope>
    <source>
        <strain evidence="3">cv. E1</strain>
        <tissue evidence="2">Leaf</tissue>
    </source>
</reference>
<evidence type="ECO:0000313" key="2">
    <source>
        <dbReference type="EMBL" id="KAH1039282.1"/>
    </source>
</evidence>
<organism evidence="2 3">
    <name type="scientific">Gossypium stocksii</name>
    <dbReference type="NCBI Taxonomy" id="47602"/>
    <lineage>
        <taxon>Eukaryota</taxon>
        <taxon>Viridiplantae</taxon>
        <taxon>Streptophyta</taxon>
        <taxon>Embryophyta</taxon>
        <taxon>Tracheophyta</taxon>
        <taxon>Spermatophyta</taxon>
        <taxon>Magnoliopsida</taxon>
        <taxon>eudicotyledons</taxon>
        <taxon>Gunneridae</taxon>
        <taxon>Pentapetalae</taxon>
        <taxon>rosids</taxon>
        <taxon>malvids</taxon>
        <taxon>Malvales</taxon>
        <taxon>Malvaceae</taxon>
        <taxon>Malvoideae</taxon>
        <taxon>Gossypium</taxon>
    </lineage>
</organism>
<keyword evidence="1" id="KW-0175">Coiled coil</keyword>
<dbReference type="EMBL" id="JAIQCV010000012">
    <property type="protein sequence ID" value="KAH1039282.1"/>
    <property type="molecule type" value="Genomic_DNA"/>
</dbReference>
<evidence type="ECO:0000256" key="1">
    <source>
        <dbReference type="SAM" id="Coils"/>
    </source>
</evidence>